<name>A0A087T1B8_STEMI</name>
<gene>
    <name evidence="1" type="ORF">X975_23228</name>
</gene>
<reference evidence="1 2" key="1">
    <citation type="submission" date="2013-11" db="EMBL/GenBank/DDBJ databases">
        <title>Genome sequencing of Stegodyphus mimosarum.</title>
        <authorList>
            <person name="Bechsgaard J."/>
        </authorList>
    </citation>
    <scope>NUCLEOTIDE SEQUENCE [LARGE SCALE GENOMIC DNA]</scope>
</reference>
<dbReference type="AlphaFoldDB" id="A0A087T1B8"/>
<accession>A0A087T1B8</accession>
<dbReference type="Gene3D" id="3.30.70.590">
    <property type="entry name" value="Poly(A) polymerase predicted RNA binding domain"/>
    <property type="match status" value="1"/>
</dbReference>
<dbReference type="Proteomes" id="UP000054359">
    <property type="component" value="Unassembled WGS sequence"/>
</dbReference>
<feature type="non-terminal residue" evidence="1">
    <location>
        <position position="71"/>
    </location>
</feature>
<evidence type="ECO:0000313" key="1">
    <source>
        <dbReference type="EMBL" id="KFM58907.1"/>
    </source>
</evidence>
<dbReference type="OrthoDB" id="412748at2759"/>
<keyword evidence="2" id="KW-1185">Reference proteome</keyword>
<protein>
    <submittedName>
        <fullName evidence="1">Poly(A) polymerase gamma</fullName>
    </submittedName>
</protein>
<dbReference type="STRING" id="407821.A0A087T1B8"/>
<proteinExistence type="predicted"/>
<organism evidence="1 2">
    <name type="scientific">Stegodyphus mimosarum</name>
    <name type="common">African social velvet spider</name>
    <dbReference type="NCBI Taxonomy" id="407821"/>
    <lineage>
        <taxon>Eukaryota</taxon>
        <taxon>Metazoa</taxon>
        <taxon>Ecdysozoa</taxon>
        <taxon>Arthropoda</taxon>
        <taxon>Chelicerata</taxon>
        <taxon>Arachnida</taxon>
        <taxon>Araneae</taxon>
        <taxon>Araneomorphae</taxon>
        <taxon>Entelegynae</taxon>
        <taxon>Eresoidea</taxon>
        <taxon>Eresidae</taxon>
        <taxon>Stegodyphus</taxon>
    </lineage>
</organism>
<evidence type="ECO:0000313" key="2">
    <source>
        <dbReference type="Proteomes" id="UP000054359"/>
    </source>
</evidence>
<dbReference type="EMBL" id="KK112939">
    <property type="protein sequence ID" value="KFM58907.1"/>
    <property type="molecule type" value="Genomic_DNA"/>
</dbReference>
<sequence length="71" mass="8306">MGLKFSQAEKIKINLTSEVQIFTDTIMLKAVRANLFKSGMKVEAKPICRKDLHLYLPRERSSRKKKRKERA</sequence>